<name>A0A3B7QX74_9BACT</name>
<evidence type="ECO:0000313" key="3">
    <source>
        <dbReference type="Proteomes" id="UP000262802"/>
    </source>
</evidence>
<evidence type="ECO:0000256" key="1">
    <source>
        <dbReference type="SAM" id="MobiDB-lite"/>
    </source>
</evidence>
<feature type="compositionally biased region" description="Low complexity" evidence="1">
    <location>
        <begin position="47"/>
        <end position="68"/>
    </location>
</feature>
<dbReference type="AlphaFoldDB" id="A0A3B7QX74"/>
<dbReference type="KEGG" id="hyh:D3Y59_12235"/>
<dbReference type="Proteomes" id="UP000262802">
    <property type="component" value="Chromosome"/>
</dbReference>
<feature type="region of interest" description="Disordered" evidence="1">
    <location>
        <begin position="1"/>
        <end position="22"/>
    </location>
</feature>
<dbReference type="OrthoDB" id="887142at2"/>
<feature type="region of interest" description="Disordered" evidence="1">
    <location>
        <begin position="39"/>
        <end position="68"/>
    </location>
</feature>
<keyword evidence="3" id="KW-1185">Reference proteome</keyword>
<evidence type="ECO:0000313" key="2">
    <source>
        <dbReference type="EMBL" id="AYA37748.1"/>
    </source>
</evidence>
<organism evidence="2 3">
    <name type="scientific">Hymenobacter oligotrophus</name>
    <dbReference type="NCBI Taxonomy" id="2319843"/>
    <lineage>
        <taxon>Bacteria</taxon>
        <taxon>Pseudomonadati</taxon>
        <taxon>Bacteroidota</taxon>
        <taxon>Cytophagia</taxon>
        <taxon>Cytophagales</taxon>
        <taxon>Hymenobacteraceae</taxon>
        <taxon>Hymenobacter</taxon>
    </lineage>
</organism>
<gene>
    <name evidence="2" type="ORF">D3Y59_12235</name>
</gene>
<protein>
    <submittedName>
        <fullName evidence="2">Uncharacterized protein</fullName>
    </submittedName>
</protein>
<reference evidence="2 3" key="1">
    <citation type="submission" date="2018-09" db="EMBL/GenBank/DDBJ databases">
        <title>Hymenobacter medium sp. nov., isolated from R2A medium.</title>
        <authorList>
            <person name="Yingchao G."/>
        </authorList>
    </citation>
    <scope>NUCLEOTIDE SEQUENCE [LARGE SCALE GENOMIC DNA]</scope>
    <source>
        <strain evidence="3">sh-6</strain>
    </source>
</reference>
<proteinExistence type="predicted"/>
<dbReference type="EMBL" id="CP032317">
    <property type="protein sequence ID" value="AYA37748.1"/>
    <property type="molecule type" value="Genomic_DNA"/>
</dbReference>
<sequence length="68" mass="7016">MSALGLASCQTSRSAFGSHASPAVAMLPADSTRVVLMHDSQSPEPTRVVVPASEVEAPAAPRAKSNRQ</sequence>
<accession>A0A3B7QX74</accession>